<dbReference type="InterPro" id="IPR038085">
    <property type="entry name" value="Rnp2-like_sf"/>
</dbReference>
<proteinExistence type="predicted"/>
<dbReference type="Proteomes" id="UP000070589">
    <property type="component" value="Unassembled WGS sequence"/>
</dbReference>
<dbReference type="AlphaFoldDB" id="A0A133U8Q8"/>
<comment type="caution">
    <text evidence="2">The sequence shown here is derived from an EMBL/GenBank/DDBJ whole genome shotgun (WGS) entry which is preliminary data.</text>
</comment>
<accession>A0A133U8Q8</accession>
<evidence type="ECO:0000313" key="2">
    <source>
        <dbReference type="EMBL" id="KXA90585.1"/>
    </source>
</evidence>
<dbReference type="Gene3D" id="3.30.70.3250">
    <property type="entry name" value="Ribonuclease P, Pop5 subunit"/>
    <property type="match status" value="1"/>
</dbReference>
<name>A0A133U8Q8_9EURY</name>
<protein>
    <submittedName>
        <fullName evidence="2">Uncharacterized protein</fullName>
    </submittedName>
</protein>
<dbReference type="GO" id="GO:0001682">
    <property type="term" value="P:tRNA 5'-leader removal"/>
    <property type="evidence" value="ECO:0007669"/>
    <property type="project" value="InterPro"/>
</dbReference>
<dbReference type="SUPFAM" id="SSF160350">
    <property type="entry name" value="Rnp2-like"/>
    <property type="match status" value="1"/>
</dbReference>
<gene>
    <name evidence="2" type="ORF">AKJ62_00495</name>
</gene>
<evidence type="ECO:0000256" key="1">
    <source>
        <dbReference type="ARBA" id="ARBA00022694"/>
    </source>
</evidence>
<dbReference type="GO" id="GO:0004519">
    <property type="term" value="F:endonuclease activity"/>
    <property type="evidence" value="ECO:0007669"/>
    <property type="project" value="UniProtKB-KW"/>
</dbReference>
<organism evidence="2 3">
    <name type="scientific">candidate division MSBL1 archaeon SCGC-AAA259D14</name>
    <dbReference type="NCBI Taxonomy" id="1698261"/>
    <lineage>
        <taxon>Archaea</taxon>
        <taxon>Methanobacteriati</taxon>
        <taxon>Methanobacteriota</taxon>
        <taxon>candidate division MSBL1</taxon>
    </lineage>
</organism>
<dbReference type="InterPro" id="IPR002759">
    <property type="entry name" value="Pop5/Rpp14/Rnp2-like"/>
</dbReference>
<sequence length="100" mass="11598">MGAPQRYRQRYIAFKTENNLTKGDLKRIISNIGKELNLSPKPWLISYDKRTKQGLVKCGHRQVDKIKQKFSNKKIEFKIIGVSGTIKKTKQKFLSTSELD</sequence>
<dbReference type="GO" id="GO:0030677">
    <property type="term" value="C:ribonuclease P complex"/>
    <property type="evidence" value="ECO:0007669"/>
    <property type="project" value="InterPro"/>
</dbReference>
<dbReference type="EMBL" id="LHXL01000003">
    <property type="protein sequence ID" value="KXA90585.1"/>
    <property type="molecule type" value="Genomic_DNA"/>
</dbReference>
<dbReference type="Pfam" id="PF01900">
    <property type="entry name" value="RNase_P_Rpp14"/>
    <property type="match status" value="1"/>
</dbReference>
<reference evidence="2 3" key="1">
    <citation type="journal article" date="2016" name="Sci. Rep.">
        <title>Metabolic traits of an uncultured archaeal lineage -MSBL1- from brine pools of the Red Sea.</title>
        <authorList>
            <person name="Mwirichia R."/>
            <person name="Alam I."/>
            <person name="Rashid M."/>
            <person name="Vinu M."/>
            <person name="Ba-Alawi W."/>
            <person name="Anthony Kamau A."/>
            <person name="Kamanda Ngugi D."/>
            <person name="Goker M."/>
            <person name="Klenk H.P."/>
            <person name="Bajic V."/>
            <person name="Stingl U."/>
        </authorList>
    </citation>
    <scope>NUCLEOTIDE SEQUENCE [LARGE SCALE GENOMIC DNA]</scope>
    <source>
        <strain evidence="2">SCGC-AAA259D14</strain>
    </source>
</reference>
<evidence type="ECO:0000313" key="3">
    <source>
        <dbReference type="Proteomes" id="UP000070589"/>
    </source>
</evidence>
<keyword evidence="1" id="KW-0819">tRNA processing</keyword>
<keyword evidence="3" id="KW-1185">Reference proteome</keyword>